<protein>
    <recommendedName>
        <fullName evidence="1">P-type ATPase N-terminal domain-containing protein</fullName>
    </recommendedName>
</protein>
<feature type="domain" description="P-type ATPase N-terminal" evidence="1">
    <location>
        <begin position="92"/>
        <end position="137"/>
    </location>
</feature>
<name>A0A9P7N1H6_9HYPO</name>
<evidence type="ECO:0000313" key="3">
    <source>
        <dbReference type="Proteomes" id="UP000748025"/>
    </source>
</evidence>
<dbReference type="GO" id="GO:0005802">
    <property type="term" value="C:trans-Golgi network"/>
    <property type="evidence" value="ECO:0007669"/>
    <property type="project" value="TreeGrafter"/>
</dbReference>
<dbReference type="EMBL" id="SRPW01004725">
    <property type="protein sequence ID" value="KAG5980662.1"/>
    <property type="molecule type" value="Genomic_DNA"/>
</dbReference>
<reference evidence="2" key="1">
    <citation type="journal article" date="2020" name="bioRxiv">
        <title>Whole genome comparisons of ergot fungi reveals the divergence and evolution of species within the genus Claviceps are the result of varying mechanisms driving genome evolution and host range expansion.</title>
        <authorList>
            <person name="Wyka S.A."/>
            <person name="Mondo S.J."/>
            <person name="Liu M."/>
            <person name="Dettman J."/>
            <person name="Nalam V."/>
            <person name="Broders K.D."/>
        </authorList>
    </citation>
    <scope>NUCLEOTIDE SEQUENCE</scope>
    <source>
        <strain evidence="2">CCC 602</strain>
    </source>
</reference>
<dbReference type="GO" id="GO:0006892">
    <property type="term" value="P:post-Golgi vesicle-mediated transport"/>
    <property type="evidence" value="ECO:0007669"/>
    <property type="project" value="TreeGrafter"/>
</dbReference>
<gene>
    <name evidence="2" type="ORF">E4U43_006713</name>
</gene>
<sequence>MPVNESADQTEKSQVRNVGECRLPAGCEKTPPVSRATWKQRLQTIFKNAPGNICHSTTIVDFILRRKHTVTSHDGRRIPLSIEHSEPLTDARRGRAYISNSVRTSRYTLWDFIPKQLFFQFTRVGNFYFLCVGVPQM</sequence>
<dbReference type="OrthoDB" id="5241856at2759"/>
<comment type="caution">
    <text evidence="2">The sequence shown here is derived from an EMBL/GenBank/DDBJ whole genome shotgun (WGS) entry which is preliminary data.</text>
</comment>
<dbReference type="PANTHER" id="PTHR24092">
    <property type="entry name" value="PROBABLE PHOSPHOLIPID-TRANSPORTING ATPASE"/>
    <property type="match status" value="1"/>
</dbReference>
<evidence type="ECO:0000313" key="2">
    <source>
        <dbReference type="EMBL" id="KAG5980662.1"/>
    </source>
</evidence>
<evidence type="ECO:0000259" key="1">
    <source>
        <dbReference type="Pfam" id="PF16209"/>
    </source>
</evidence>
<keyword evidence="3" id="KW-1185">Reference proteome</keyword>
<dbReference type="AlphaFoldDB" id="A0A9P7N1H6"/>
<dbReference type="Proteomes" id="UP000748025">
    <property type="component" value="Unassembled WGS sequence"/>
</dbReference>
<dbReference type="GO" id="GO:0005886">
    <property type="term" value="C:plasma membrane"/>
    <property type="evidence" value="ECO:0007669"/>
    <property type="project" value="TreeGrafter"/>
</dbReference>
<feature type="non-terminal residue" evidence="2">
    <location>
        <position position="137"/>
    </location>
</feature>
<dbReference type="Pfam" id="PF16209">
    <property type="entry name" value="PhoLip_ATPase_N"/>
    <property type="match status" value="1"/>
</dbReference>
<accession>A0A9P7N1H6</accession>
<dbReference type="PANTHER" id="PTHR24092:SF174">
    <property type="entry name" value="PHOSPHOLIPID-TRANSPORTING ATPASE DNF3-RELATED"/>
    <property type="match status" value="1"/>
</dbReference>
<dbReference type="InterPro" id="IPR032631">
    <property type="entry name" value="P-type_ATPase_N"/>
</dbReference>
<dbReference type="GO" id="GO:0032456">
    <property type="term" value="P:endocytic recycling"/>
    <property type="evidence" value="ECO:0007669"/>
    <property type="project" value="TreeGrafter"/>
</dbReference>
<organism evidence="2 3">
    <name type="scientific">Claviceps pusilla</name>
    <dbReference type="NCBI Taxonomy" id="123648"/>
    <lineage>
        <taxon>Eukaryota</taxon>
        <taxon>Fungi</taxon>
        <taxon>Dikarya</taxon>
        <taxon>Ascomycota</taxon>
        <taxon>Pezizomycotina</taxon>
        <taxon>Sordariomycetes</taxon>
        <taxon>Hypocreomycetidae</taxon>
        <taxon>Hypocreales</taxon>
        <taxon>Clavicipitaceae</taxon>
        <taxon>Claviceps</taxon>
    </lineage>
</organism>
<dbReference type="GO" id="GO:0045332">
    <property type="term" value="P:phospholipid translocation"/>
    <property type="evidence" value="ECO:0007669"/>
    <property type="project" value="TreeGrafter"/>
</dbReference>
<proteinExistence type="predicted"/>
<dbReference type="GO" id="GO:0140326">
    <property type="term" value="F:ATPase-coupled intramembrane lipid transporter activity"/>
    <property type="evidence" value="ECO:0007669"/>
    <property type="project" value="TreeGrafter"/>
</dbReference>